<sequence>MQPQSAEIKLHGASRTKPGLHANTKPDPKEAPGLQHRAWRVLVIELRVEPVSKRSTPHKTTLTRAALPSRLELRYNSRYVIETSTGSRAPRQLEHSIRSTVPLPRSQCRSLRDEEWTTIAKSTHATIGSSPSALRTGEATKVDVQGGPTLDRINTRCPQWVRVWPQRLPTADCHDDDDSGVSTCHTNMLTWHSTRKYLSYIQSDALNA</sequence>
<evidence type="ECO:0000313" key="3">
    <source>
        <dbReference type="EnsemblPlants" id="Pp3c16_14320V3.1"/>
    </source>
</evidence>
<dbReference type="Gramene" id="Pp3c16_14320V3.1">
    <property type="protein sequence ID" value="Pp3c16_14320V3.1"/>
    <property type="gene ID" value="Pp3c16_14320"/>
</dbReference>
<reference evidence="2 4" key="2">
    <citation type="journal article" date="2018" name="Plant J.">
        <title>The Physcomitrella patens chromosome-scale assembly reveals moss genome structure and evolution.</title>
        <authorList>
            <person name="Lang D."/>
            <person name="Ullrich K.K."/>
            <person name="Murat F."/>
            <person name="Fuchs J."/>
            <person name="Jenkins J."/>
            <person name="Haas F.B."/>
            <person name="Piednoel M."/>
            <person name="Gundlach H."/>
            <person name="Van Bel M."/>
            <person name="Meyberg R."/>
            <person name="Vives C."/>
            <person name="Morata J."/>
            <person name="Symeonidi A."/>
            <person name="Hiss M."/>
            <person name="Muchero W."/>
            <person name="Kamisugi Y."/>
            <person name="Saleh O."/>
            <person name="Blanc G."/>
            <person name="Decker E.L."/>
            <person name="van Gessel N."/>
            <person name="Grimwood J."/>
            <person name="Hayes R.D."/>
            <person name="Graham S.W."/>
            <person name="Gunter L.E."/>
            <person name="McDaniel S.F."/>
            <person name="Hoernstein S.N.W."/>
            <person name="Larsson A."/>
            <person name="Li F.W."/>
            <person name="Perroud P.F."/>
            <person name="Phillips J."/>
            <person name="Ranjan P."/>
            <person name="Rokshar D.S."/>
            <person name="Rothfels C.J."/>
            <person name="Schneider L."/>
            <person name="Shu S."/>
            <person name="Stevenson D.W."/>
            <person name="Thummler F."/>
            <person name="Tillich M."/>
            <person name="Villarreal Aguilar J.C."/>
            <person name="Widiez T."/>
            <person name="Wong G.K."/>
            <person name="Wymore A."/>
            <person name="Zhang Y."/>
            <person name="Zimmer A.D."/>
            <person name="Quatrano R.S."/>
            <person name="Mayer K.F.X."/>
            <person name="Goodstein D."/>
            <person name="Casacuberta J.M."/>
            <person name="Vandepoele K."/>
            <person name="Reski R."/>
            <person name="Cuming A.C."/>
            <person name="Tuskan G.A."/>
            <person name="Maumus F."/>
            <person name="Salse J."/>
            <person name="Schmutz J."/>
            <person name="Rensing S.A."/>
        </authorList>
    </citation>
    <scope>NUCLEOTIDE SEQUENCE [LARGE SCALE GENOMIC DNA]</scope>
    <source>
        <strain evidence="3 4">cv. Gransden 2004</strain>
    </source>
</reference>
<organism evidence="2">
    <name type="scientific">Physcomitrium patens</name>
    <name type="common">Spreading-leaved earth moss</name>
    <name type="synonym">Physcomitrella patens</name>
    <dbReference type="NCBI Taxonomy" id="3218"/>
    <lineage>
        <taxon>Eukaryota</taxon>
        <taxon>Viridiplantae</taxon>
        <taxon>Streptophyta</taxon>
        <taxon>Embryophyta</taxon>
        <taxon>Bryophyta</taxon>
        <taxon>Bryophytina</taxon>
        <taxon>Bryopsida</taxon>
        <taxon>Funariidae</taxon>
        <taxon>Funariales</taxon>
        <taxon>Funariaceae</taxon>
        <taxon>Physcomitrium</taxon>
    </lineage>
</organism>
<dbReference type="EMBL" id="ABEU02000016">
    <property type="protein sequence ID" value="PNR37861.1"/>
    <property type="molecule type" value="Genomic_DNA"/>
</dbReference>
<dbReference type="Proteomes" id="UP000006727">
    <property type="component" value="Chromosome 16"/>
</dbReference>
<dbReference type="InParanoid" id="A0A2K1J8L1"/>
<proteinExistence type="predicted"/>
<reference evidence="2 4" key="1">
    <citation type="journal article" date="2008" name="Science">
        <title>The Physcomitrella genome reveals evolutionary insights into the conquest of land by plants.</title>
        <authorList>
            <person name="Rensing S."/>
            <person name="Lang D."/>
            <person name="Zimmer A."/>
            <person name="Terry A."/>
            <person name="Salamov A."/>
            <person name="Shapiro H."/>
            <person name="Nishiyama T."/>
            <person name="Perroud P.-F."/>
            <person name="Lindquist E."/>
            <person name="Kamisugi Y."/>
            <person name="Tanahashi T."/>
            <person name="Sakakibara K."/>
            <person name="Fujita T."/>
            <person name="Oishi K."/>
            <person name="Shin-I T."/>
            <person name="Kuroki Y."/>
            <person name="Toyoda A."/>
            <person name="Suzuki Y."/>
            <person name="Hashimoto A."/>
            <person name="Yamaguchi K."/>
            <person name="Sugano A."/>
            <person name="Kohara Y."/>
            <person name="Fujiyama A."/>
            <person name="Anterola A."/>
            <person name="Aoki S."/>
            <person name="Ashton N."/>
            <person name="Barbazuk W.B."/>
            <person name="Barker E."/>
            <person name="Bennetzen J."/>
            <person name="Bezanilla M."/>
            <person name="Blankenship R."/>
            <person name="Cho S.H."/>
            <person name="Dutcher S."/>
            <person name="Estelle M."/>
            <person name="Fawcett J.A."/>
            <person name="Gundlach H."/>
            <person name="Hanada K."/>
            <person name="Heyl A."/>
            <person name="Hicks K.A."/>
            <person name="Hugh J."/>
            <person name="Lohr M."/>
            <person name="Mayer K."/>
            <person name="Melkozernov A."/>
            <person name="Murata T."/>
            <person name="Nelson D."/>
            <person name="Pils B."/>
            <person name="Prigge M."/>
            <person name="Reiss B."/>
            <person name="Renner T."/>
            <person name="Rombauts S."/>
            <person name="Rushton P."/>
            <person name="Sanderfoot A."/>
            <person name="Schween G."/>
            <person name="Shiu S.-H."/>
            <person name="Stueber K."/>
            <person name="Theodoulou F.L."/>
            <person name="Tu H."/>
            <person name="Van de Peer Y."/>
            <person name="Verrier P.J."/>
            <person name="Waters E."/>
            <person name="Wood A."/>
            <person name="Yang L."/>
            <person name="Cove D."/>
            <person name="Cuming A."/>
            <person name="Hasebe M."/>
            <person name="Lucas S."/>
            <person name="Mishler D.B."/>
            <person name="Reski R."/>
            <person name="Grigoriev I."/>
            <person name="Quatrano R.S."/>
            <person name="Boore J.L."/>
        </authorList>
    </citation>
    <scope>NUCLEOTIDE SEQUENCE [LARGE SCALE GENOMIC DNA]</scope>
    <source>
        <strain evidence="3 4">cv. Gransden 2004</strain>
    </source>
</reference>
<evidence type="ECO:0000313" key="4">
    <source>
        <dbReference type="Proteomes" id="UP000006727"/>
    </source>
</evidence>
<gene>
    <name evidence="2" type="ORF">PHYPA_020970</name>
</gene>
<evidence type="ECO:0000313" key="2">
    <source>
        <dbReference type="EMBL" id="PNR37861.1"/>
    </source>
</evidence>
<feature type="region of interest" description="Disordered" evidence="1">
    <location>
        <begin position="1"/>
        <end position="34"/>
    </location>
</feature>
<protein>
    <submittedName>
        <fullName evidence="2 3">Uncharacterized protein</fullName>
    </submittedName>
</protein>
<dbReference type="PaxDb" id="3218-PP1S15_96V6.1"/>
<evidence type="ECO:0000256" key="1">
    <source>
        <dbReference type="SAM" id="MobiDB-lite"/>
    </source>
</evidence>
<keyword evidence="4" id="KW-1185">Reference proteome</keyword>
<reference evidence="3" key="3">
    <citation type="submission" date="2020-12" db="UniProtKB">
        <authorList>
            <consortium name="EnsemblPlants"/>
        </authorList>
    </citation>
    <scope>IDENTIFICATION</scope>
</reference>
<dbReference type="EnsemblPlants" id="Pp3c16_14320V3.1">
    <property type="protein sequence ID" value="Pp3c16_14320V3.1"/>
    <property type="gene ID" value="Pp3c16_14320"/>
</dbReference>
<name>A0A2K1J8L1_PHYPA</name>
<accession>A0A2K1J8L1</accession>
<dbReference type="AlphaFoldDB" id="A0A2K1J8L1"/>